<keyword evidence="3 9" id="KW-0645">Protease</keyword>
<dbReference type="GO" id="GO:0005886">
    <property type="term" value="C:plasma membrane"/>
    <property type="evidence" value="ECO:0007669"/>
    <property type="project" value="UniProtKB-SubCell"/>
</dbReference>
<comment type="subcellular location">
    <subcellularLocation>
        <location evidence="9">Cell inner membrane</location>
        <topology evidence="9">Multi-pass membrane protein</topology>
    </subcellularLocation>
</comment>
<comment type="function">
    <text evidence="9 10">This protein specifically catalyzes the removal of signal peptides from prolipoproteins.</text>
</comment>
<evidence type="ECO:0000256" key="6">
    <source>
        <dbReference type="ARBA" id="ARBA00022801"/>
    </source>
</evidence>
<dbReference type="PaxDb" id="667014-Thein_1382"/>
<comment type="similarity">
    <text evidence="1 9 11">Belongs to the peptidase A8 family.</text>
</comment>
<keyword evidence="9" id="KW-0997">Cell inner membrane</keyword>
<keyword evidence="5 9" id="KW-0064">Aspartyl protease</keyword>
<comment type="catalytic activity">
    <reaction evidence="9 10">
        <text>Release of signal peptides from bacterial membrane prolipoproteins. Hydrolyzes -Xaa-Yaa-Zaa-|-(S,diacylglyceryl)Cys-, in which Xaa is hydrophobic (preferably Leu), and Yaa (Ala or Ser) and Zaa (Gly or Ala) have small, neutral side chains.</text>
        <dbReference type="EC" id="3.4.23.36"/>
    </reaction>
</comment>
<dbReference type="HOGENOM" id="CLU_083252_4_3_0"/>
<dbReference type="FunCoup" id="F8A983">
    <property type="interactions" value="298"/>
</dbReference>
<accession>F8A983</accession>
<feature type="transmembrane region" description="Helical" evidence="9">
    <location>
        <begin position="39"/>
        <end position="59"/>
    </location>
</feature>
<dbReference type="PANTHER" id="PTHR33695:SF1">
    <property type="entry name" value="LIPOPROTEIN SIGNAL PEPTIDASE"/>
    <property type="match status" value="1"/>
</dbReference>
<dbReference type="OrthoDB" id="9810259at2"/>
<feature type="transmembrane region" description="Helical" evidence="9">
    <location>
        <begin position="92"/>
        <end position="108"/>
    </location>
</feature>
<evidence type="ECO:0000313" key="13">
    <source>
        <dbReference type="Proteomes" id="UP000006793"/>
    </source>
</evidence>
<evidence type="ECO:0000256" key="5">
    <source>
        <dbReference type="ARBA" id="ARBA00022750"/>
    </source>
</evidence>
<proteinExistence type="inferred from homology"/>
<dbReference type="PROSITE" id="PS00855">
    <property type="entry name" value="SPASE_II"/>
    <property type="match status" value="1"/>
</dbReference>
<evidence type="ECO:0000256" key="10">
    <source>
        <dbReference type="RuleBase" id="RU000594"/>
    </source>
</evidence>
<dbReference type="InParanoid" id="F8A983"/>
<evidence type="ECO:0000256" key="7">
    <source>
        <dbReference type="ARBA" id="ARBA00022989"/>
    </source>
</evidence>
<keyword evidence="12" id="KW-0449">Lipoprotein</keyword>
<keyword evidence="8 9" id="KW-0472">Membrane</keyword>
<sequence>MERFSQKYFFITALAVAIVDQATKIFFQKLLAPGEIKIIIPGFFNLVHVWNPGVAFGFFGNSPHWARYLLMGINLVAATGLYWLARNKARSMQIFCGLVAGGAIGNFIDRFYHSRVFDFLDFHIGPYHWPAFNLADTSITLGVLGLIFIFSKEGN</sequence>
<evidence type="ECO:0000256" key="1">
    <source>
        <dbReference type="ARBA" id="ARBA00006139"/>
    </source>
</evidence>
<comment type="pathway">
    <text evidence="9">Protein modification; lipoprotein biosynthesis (signal peptide cleavage).</text>
</comment>
<evidence type="ECO:0000256" key="3">
    <source>
        <dbReference type="ARBA" id="ARBA00022670"/>
    </source>
</evidence>
<keyword evidence="13" id="KW-1185">Reference proteome</keyword>
<protein>
    <recommendedName>
        <fullName evidence="9">Lipoprotein signal peptidase</fullName>
        <ecNumber evidence="9">3.4.23.36</ecNumber>
    </recommendedName>
    <alternativeName>
        <fullName evidence="9">Prolipoprotein signal peptidase</fullName>
    </alternativeName>
    <alternativeName>
        <fullName evidence="9">Signal peptidase II</fullName>
        <shortName evidence="9">SPase II</shortName>
    </alternativeName>
</protein>
<evidence type="ECO:0000256" key="8">
    <source>
        <dbReference type="ARBA" id="ARBA00023136"/>
    </source>
</evidence>
<dbReference type="Proteomes" id="UP000006793">
    <property type="component" value="Chromosome"/>
</dbReference>
<feature type="active site" evidence="9">
    <location>
        <position position="118"/>
    </location>
</feature>
<dbReference type="UniPathway" id="UPA00665"/>
<evidence type="ECO:0000256" key="9">
    <source>
        <dbReference type="HAMAP-Rule" id="MF_00161"/>
    </source>
</evidence>
<name>F8A983_THEID</name>
<dbReference type="GO" id="GO:0006508">
    <property type="term" value="P:proteolysis"/>
    <property type="evidence" value="ECO:0007669"/>
    <property type="project" value="UniProtKB-KW"/>
</dbReference>
<dbReference type="NCBIfam" id="TIGR00077">
    <property type="entry name" value="lspA"/>
    <property type="match status" value="1"/>
</dbReference>
<reference evidence="12 13" key="2">
    <citation type="journal article" date="2012" name="Stand. Genomic Sci.">
        <title>Complete genome sequence of the thermophilic sulfate-reducing ocean bacterium Thermodesulfatator indicus type strain (CIR29812(T)).</title>
        <authorList>
            <person name="Anderson I."/>
            <person name="Saunders E."/>
            <person name="Lapidus A."/>
            <person name="Nolan M."/>
            <person name="Lucas S."/>
            <person name="Tice H."/>
            <person name="Del Rio T.G."/>
            <person name="Cheng J.F."/>
            <person name="Han C."/>
            <person name="Tapia R."/>
            <person name="Goodwin L.A."/>
            <person name="Pitluck S."/>
            <person name="Liolios K."/>
            <person name="Mavromatis K."/>
            <person name="Pagani I."/>
            <person name="Ivanova N."/>
            <person name="Mikhailova N."/>
            <person name="Pati A."/>
            <person name="Chen A."/>
            <person name="Palaniappan K."/>
            <person name="Land M."/>
            <person name="Hauser L."/>
            <person name="Jeffries C.D."/>
            <person name="Chang Y.J."/>
            <person name="Brambilla E.M."/>
            <person name="Rohde M."/>
            <person name="Spring S."/>
            <person name="Goker M."/>
            <person name="Detter J.C."/>
            <person name="Woyke T."/>
            <person name="Bristow J."/>
            <person name="Eisen J.A."/>
            <person name="Markowitz V."/>
            <person name="Hugenholtz P."/>
            <person name="Kyrpides N.C."/>
            <person name="Klenk H.P."/>
        </authorList>
    </citation>
    <scope>NUCLEOTIDE SEQUENCE [LARGE SCALE GENOMIC DNA]</scope>
    <source>
        <strain evidence="13">DSM 15286 / JCM 11887 / CIR29812</strain>
    </source>
</reference>
<dbReference type="AlphaFoldDB" id="F8A983"/>
<dbReference type="PANTHER" id="PTHR33695">
    <property type="entry name" value="LIPOPROTEIN SIGNAL PEPTIDASE"/>
    <property type="match status" value="1"/>
</dbReference>
<feature type="active site" evidence="9">
    <location>
        <position position="136"/>
    </location>
</feature>
<dbReference type="EMBL" id="CP002683">
    <property type="protein sequence ID" value="AEH45248.1"/>
    <property type="molecule type" value="Genomic_DNA"/>
</dbReference>
<keyword evidence="4 9" id="KW-0812">Transmembrane</keyword>
<dbReference type="eggNOG" id="COG0597">
    <property type="taxonomic scope" value="Bacteria"/>
</dbReference>
<dbReference type="GO" id="GO:0004190">
    <property type="term" value="F:aspartic-type endopeptidase activity"/>
    <property type="evidence" value="ECO:0007669"/>
    <property type="project" value="UniProtKB-UniRule"/>
</dbReference>
<dbReference type="PATRIC" id="fig|667014.3.peg.1419"/>
<reference evidence="13" key="1">
    <citation type="submission" date="2011-04" db="EMBL/GenBank/DDBJ databases">
        <title>The complete genome of Thermodesulfatator indicus DSM 15286.</title>
        <authorList>
            <person name="Lucas S."/>
            <person name="Copeland A."/>
            <person name="Lapidus A."/>
            <person name="Bruce D."/>
            <person name="Goodwin L."/>
            <person name="Pitluck S."/>
            <person name="Peters L."/>
            <person name="Kyrpides N."/>
            <person name="Mavromatis K."/>
            <person name="Pagani I."/>
            <person name="Ivanova N."/>
            <person name="Saunders L."/>
            <person name="Detter J.C."/>
            <person name="Tapia R."/>
            <person name="Han C."/>
            <person name="Land M."/>
            <person name="Hauser L."/>
            <person name="Markowitz V."/>
            <person name="Cheng J.-F."/>
            <person name="Hugenholtz P."/>
            <person name="Woyke T."/>
            <person name="Wu D."/>
            <person name="Spring S."/>
            <person name="Schroeder M."/>
            <person name="Brambilla E."/>
            <person name="Klenk H.-P."/>
            <person name="Eisen J.A."/>
        </authorList>
    </citation>
    <scope>NUCLEOTIDE SEQUENCE [LARGE SCALE GENOMIC DNA]</scope>
    <source>
        <strain evidence="13">DSM 15286 / JCM 11887 / CIR29812</strain>
    </source>
</reference>
<evidence type="ECO:0000256" key="11">
    <source>
        <dbReference type="RuleBase" id="RU004181"/>
    </source>
</evidence>
<gene>
    <name evidence="9" type="primary">lspA</name>
    <name evidence="12" type="ordered locus">Thein_1382</name>
</gene>
<dbReference type="PRINTS" id="PR00781">
    <property type="entry name" value="LIPOSIGPTASE"/>
</dbReference>
<feature type="transmembrane region" description="Helical" evidence="9">
    <location>
        <begin position="128"/>
        <end position="150"/>
    </location>
</feature>
<organism evidence="12 13">
    <name type="scientific">Thermodesulfatator indicus (strain DSM 15286 / JCM 11887 / CIR29812)</name>
    <dbReference type="NCBI Taxonomy" id="667014"/>
    <lineage>
        <taxon>Bacteria</taxon>
        <taxon>Pseudomonadati</taxon>
        <taxon>Thermodesulfobacteriota</taxon>
        <taxon>Thermodesulfobacteria</taxon>
        <taxon>Thermodesulfobacteriales</taxon>
        <taxon>Thermodesulfatatoraceae</taxon>
        <taxon>Thermodesulfatator</taxon>
    </lineage>
</organism>
<evidence type="ECO:0000256" key="4">
    <source>
        <dbReference type="ARBA" id="ARBA00022692"/>
    </source>
</evidence>
<evidence type="ECO:0000313" key="12">
    <source>
        <dbReference type="EMBL" id="AEH45248.1"/>
    </source>
</evidence>
<keyword evidence="7 9" id="KW-1133">Transmembrane helix</keyword>
<dbReference type="HAMAP" id="MF_00161">
    <property type="entry name" value="LspA"/>
    <property type="match status" value="1"/>
</dbReference>
<keyword evidence="6 9" id="KW-0378">Hydrolase</keyword>
<evidence type="ECO:0000256" key="2">
    <source>
        <dbReference type="ARBA" id="ARBA00022475"/>
    </source>
</evidence>
<dbReference type="KEGG" id="tid:Thein_1382"/>
<dbReference type="STRING" id="667014.Thein_1382"/>
<dbReference type="EC" id="3.4.23.36" evidence="9"/>
<dbReference type="Pfam" id="PF01252">
    <property type="entry name" value="Peptidase_A8"/>
    <property type="match status" value="1"/>
</dbReference>
<dbReference type="InterPro" id="IPR001872">
    <property type="entry name" value="Peptidase_A8"/>
</dbReference>
<keyword evidence="2 9" id="KW-1003">Cell membrane</keyword>
<feature type="transmembrane region" description="Helical" evidence="9">
    <location>
        <begin position="65"/>
        <end position="85"/>
    </location>
</feature>
<dbReference type="RefSeq" id="WP_013907990.1">
    <property type="nucleotide sequence ID" value="NC_015681.1"/>
</dbReference>